<name>A0ABM8RTY3_9BACT</name>
<proteinExistence type="predicted"/>
<evidence type="ECO:0000313" key="2">
    <source>
        <dbReference type="Proteomes" id="UP000675880"/>
    </source>
</evidence>
<dbReference type="RefSeq" id="WP_213043149.1">
    <property type="nucleotide sequence ID" value="NZ_CAJNBJ010000017.1"/>
</dbReference>
<dbReference type="Proteomes" id="UP000675880">
    <property type="component" value="Unassembled WGS sequence"/>
</dbReference>
<dbReference type="PROSITE" id="PS51257">
    <property type="entry name" value="PROKAR_LIPOPROTEIN"/>
    <property type="match status" value="1"/>
</dbReference>
<gene>
    <name evidence="1" type="ORF">NSPZN2_40313</name>
</gene>
<sequence>MNTCWRPGYVGVLLAITLIGCTSGLPRELVERNDHAGLVQWYQQEATVLRAKADQMRAMADEYAKPAYQPSPKETRTELINHCLRLFNYYTKAAEEAEALAKMHRERSPAIP</sequence>
<comment type="caution">
    <text evidence="1">The sequence shown here is derived from an EMBL/GenBank/DDBJ whole genome shotgun (WGS) entry which is preliminary data.</text>
</comment>
<organism evidence="1 2">
    <name type="scientific">Nitrospira defluvii</name>
    <dbReference type="NCBI Taxonomy" id="330214"/>
    <lineage>
        <taxon>Bacteria</taxon>
        <taxon>Pseudomonadati</taxon>
        <taxon>Nitrospirota</taxon>
        <taxon>Nitrospiria</taxon>
        <taxon>Nitrospirales</taxon>
        <taxon>Nitrospiraceae</taxon>
        <taxon>Nitrospira</taxon>
    </lineage>
</organism>
<accession>A0ABM8RTY3</accession>
<keyword evidence="2" id="KW-1185">Reference proteome</keyword>
<protein>
    <recommendedName>
        <fullName evidence="3">Lipoprotein</fullName>
    </recommendedName>
</protein>
<dbReference type="EMBL" id="CAJNBJ010000017">
    <property type="protein sequence ID" value="CAE6771570.1"/>
    <property type="molecule type" value="Genomic_DNA"/>
</dbReference>
<evidence type="ECO:0000313" key="1">
    <source>
        <dbReference type="EMBL" id="CAE6771570.1"/>
    </source>
</evidence>
<evidence type="ECO:0008006" key="3">
    <source>
        <dbReference type="Google" id="ProtNLM"/>
    </source>
</evidence>
<reference evidence="1 2" key="1">
    <citation type="submission" date="2021-02" db="EMBL/GenBank/DDBJ databases">
        <authorList>
            <person name="Han P."/>
        </authorList>
    </citation>
    <scope>NUCLEOTIDE SEQUENCE [LARGE SCALE GENOMIC DNA]</scope>
    <source>
        <strain evidence="1">Candidatus Nitrospira sp. ZN2</strain>
    </source>
</reference>